<dbReference type="GO" id="GO:0005509">
    <property type="term" value="F:calcium ion binding"/>
    <property type="evidence" value="ECO:0007669"/>
    <property type="project" value="InterPro"/>
</dbReference>
<dbReference type="SMART" id="SM00181">
    <property type="entry name" value="EGF"/>
    <property type="match status" value="3"/>
</dbReference>
<reference evidence="18 19" key="1">
    <citation type="submission" date="2019-04" db="EMBL/GenBank/DDBJ databases">
        <authorList>
            <consortium name="Wellcome Sanger Institute Data Sharing"/>
        </authorList>
    </citation>
    <scope>NUCLEOTIDE SEQUENCE [LARGE SCALE GENOMIC DNA]</scope>
</reference>
<evidence type="ECO:0000256" key="11">
    <source>
        <dbReference type="ARBA" id="ARBA00023157"/>
    </source>
</evidence>
<evidence type="ECO:0000256" key="15">
    <source>
        <dbReference type="SAM" id="SignalP"/>
    </source>
</evidence>
<dbReference type="PANTHER" id="PTHR14789:SF9">
    <property type="entry name" value="THROMBOMODULIN"/>
    <property type="match status" value="1"/>
</dbReference>
<comment type="function">
    <text evidence="12">Endothelial cell receptor that plays a critical role in regulating several physiological processes including hemostasis, coagulation, fibrinolysis, inflammation, and angiogenesis. Acts as a cofactor for thrombin activation of protein C/PROC on the surface of vascular endothelial cells leading to initiation of the activated protein C anticoagulant pathway. Also accelerates the activation of the plasma carboxypeptidase B2/CPB2, which catalyzes removal of C-terminal basic amino acids from its substrates including kinins or anaphylatoxins leading to fibrinolysis inhibition. Plays critical protective roles in changing the cleavage specificity of protease-activated receptor 1/PAR1, inhibiting endothelial cell permeability and inflammation. Suppresses inflammation distinctly from its anticoagulant cofactor activity by sequestering HMGB1 thereby preventing it from engaging cellular receptors such as RAGE and contributing to the inflammatory response.</text>
</comment>
<evidence type="ECO:0000256" key="3">
    <source>
        <dbReference type="ARBA" id="ARBA00022536"/>
    </source>
</evidence>
<evidence type="ECO:0000256" key="7">
    <source>
        <dbReference type="ARBA" id="ARBA00022737"/>
    </source>
</evidence>
<dbReference type="GO" id="GO:0004888">
    <property type="term" value="F:transmembrane signaling receptor activity"/>
    <property type="evidence" value="ECO:0007669"/>
    <property type="project" value="InterPro"/>
</dbReference>
<keyword evidence="6" id="KW-0430">Lectin</keyword>
<dbReference type="InterPro" id="IPR016186">
    <property type="entry name" value="C-type_lectin-like/link_sf"/>
</dbReference>
<dbReference type="CDD" id="cd00054">
    <property type="entry name" value="EGF_CA"/>
    <property type="match status" value="1"/>
</dbReference>
<dbReference type="Proteomes" id="UP000694397">
    <property type="component" value="Chromosome 1"/>
</dbReference>
<keyword evidence="10 14" id="KW-0472">Membrane</keyword>
<accession>A0A8C9RHE7</accession>
<comment type="subcellular location">
    <subcellularLocation>
        <location evidence="1">Membrane</location>
        <topology evidence="1">Single-pass type I membrane protein</topology>
    </subcellularLocation>
</comment>
<keyword evidence="11" id="KW-1015">Disulfide bond</keyword>
<evidence type="ECO:0000256" key="2">
    <source>
        <dbReference type="ARBA" id="ARBA00019822"/>
    </source>
</evidence>
<evidence type="ECO:0000256" key="5">
    <source>
        <dbReference type="ARBA" id="ARBA00022729"/>
    </source>
</evidence>
<dbReference type="Pfam" id="PF09064">
    <property type="entry name" value="EGF_Tme5"/>
    <property type="match status" value="1"/>
</dbReference>
<feature type="domain" description="EGF-like calcium-binding" evidence="16">
    <location>
        <begin position="269"/>
        <end position="306"/>
    </location>
</feature>
<reference evidence="18" key="2">
    <citation type="submission" date="2025-08" db="UniProtKB">
        <authorList>
            <consortium name="Ensembl"/>
        </authorList>
    </citation>
    <scope>IDENTIFICATION</scope>
</reference>
<evidence type="ECO:0000313" key="18">
    <source>
        <dbReference type="Ensembl" id="ENSSFOP00015012012.2"/>
    </source>
</evidence>
<feature type="domain" description="EGF-like" evidence="17">
    <location>
        <begin position="232"/>
        <end position="268"/>
    </location>
</feature>
<dbReference type="Gene3D" id="2.10.25.10">
    <property type="entry name" value="Laminin"/>
    <property type="match status" value="3"/>
</dbReference>
<name>A0A8C9RHE7_SCLFO</name>
<feature type="domain" description="EGF-like" evidence="17">
    <location>
        <begin position="272"/>
        <end position="306"/>
    </location>
</feature>
<dbReference type="OrthoDB" id="4062651at2759"/>
<dbReference type="SUPFAM" id="SSF56436">
    <property type="entry name" value="C-type lectin-like"/>
    <property type="match status" value="1"/>
</dbReference>
<feature type="chain" id="PRO_5034109682" description="Thrombomodulin" evidence="15">
    <location>
        <begin position="19"/>
        <end position="378"/>
    </location>
</feature>
<keyword evidence="4 14" id="KW-0812">Transmembrane</keyword>
<dbReference type="PANTHER" id="PTHR14789">
    <property type="entry name" value="CHONDROLECTIN VARIANT CHODLFDELTAE"/>
    <property type="match status" value="1"/>
</dbReference>
<dbReference type="Gene3D" id="3.10.100.10">
    <property type="entry name" value="Mannose-Binding Protein A, subunit A"/>
    <property type="match status" value="1"/>
</dbReference>
<gene>
    <name evidence="18" type="primary">LOC108929237</name>
</gene>
<dbReference type="InterPro" id="IPR009030">
    <property type="entry name" value="Growth_fac_rcpt_cys_sf"/>
</dbReference>
<evidence type="ECO:0000256" key="4">
    <source>
        <dbReference type="ARBA" id="ARBA00022692"/>
    </source>
</evidence>
<evidence type="ECO:0000313" key="19">
    <source>
        <dbReference type="Proteomes" id="UP000694397"/>
    </source>
</evidence>
<dbReference type="PROSITE" id="PS51257">
    <property type="entry name" value="PROKAR_LIPOPROTEIN"/>
    <property type="match status" value="1"/>
</dbReference>
<dbReference type="PROSITE" id="PS00010">
    <property type="entry name" value="ASX_HYDROXYL"/>
    <property type="match status" value="1"/>
</dbReference>
<feature type="domain" description="EGF-like" evidence="17">
    <location>
        <begin position="190"/>
        <end position="230"/>
    </location>
</feature>
<dbReference type="GO" id="GO:0016020">
    <property type="term" value="C:membrane"/>
    <property type="evidence" value="ECO:0007669"/>
    <property type="project" value="UniProtKB-SubCell"/>
</dbReference>
<dbReference type="Ensembl" id="ENSSFOT00015012166.2">
    <property type="protein sequence ID" value="ENSSFOP00015012012.2"/>
    <property type="gene ID" value="ENSSFOG00015007747.2"/>
</dbReference>
<sequence length="378" mass="40600">MKELLLLLVALVAAAAVARVPHNCSCAGSSCYSVVLLQTAADARASRRSCEQQGGRLLRDMSAESRDALRVLLDGATVSGDLWTGLQLPNRNCAEPLLKPSRRRFQWMDEELSGADFPAATGTESQACAPLCVSLSRDFTLTERPCHDQISGYICAHAQSPASACDPLALPLGSGEVALFNLSAEGGEGRCSAVFMGGCQHKCSTHDMRPYTCSCRDGFAPNPKDRRECVQHCPSYECPAICDPNNPEQCRCPLGYIYDVKATQGVCVDINECEMDACDQSCDNTFGSFSCSCYKGYYMDDGGMCRLVDGGLTTPTYSDSSTPTVKQTPGDASLMTPGAMVGIIVCILLIIVVLMFLVHRKRWTMNGRGAHNVSALPG</sequence>
<keyword evidence="19" id="KW-1185">Reference proteome</keyword>
<dbReference type="SUPFAM" id="SSF57184">
    <property type="entry name" value="Growth factor receptor domain"/>
    <property type="match status" value="1"/>
</dbReference>
<feature type="transmembrane region" description="Helical" evidence="14">
    <location>
        <begin position="334"/>
        <end position="358"/>
    </location>
</feature>
<dbReference type="InterPro" id="IPR016187">
    <property type="entry name" value="CTDL_fold"/>
</dbReference>
<keyword evidence="5 15" id="KW-0732">Signal</keyword>
<dbReference type="InterPro" id="IPR001881">
    <property type="entry name" value="EGF-like_Ca-bd_dom"/>
</dbReference>
<dbReference type="InterPro" id="IPR000742">
    <property type="entry name" value="EGF"/>
</dbReference>
<dbReference type="GO" id="GO:0030246">
    <property type="term" value="F:carbohydrate binding"/>
    <property type="evidence" value="ECO:0007669"/>
    <property type="project" value="UniProtKB-KW"/>
</dbReference>
<keyword evidence="8" id="KW-0325">Glycoprotein</keyword>
<keyword evidence="7" id="KW-0677">Repeat</keyword>
<evidence type="ECO:0000259" key="16">
    <source>
        <dbReference type="SMART" id="SM00179"/>
    </source>
</evidence>
<evidence type="ECO:0000256" key="10">
    <source>
        <dbReference type="ARBA" id="ARBA00023136"/>
    </source>
</evidence>
<evidence type="ECO:0000259" key="17">
    <source>
        <dbReference type="SMART" id="SM00181"/>
    </source>
</evidence>
<dbReference type="GeneTree" id="ENSGT00940000174492"/>
<dbReference type="InterPro" id="IPR000152">
    <property type="entry name" value="EGF-type_Asp/Asn_hydroxyl_site"/>
</dbReference>
<keyword evidence="9 14" id="KW-1133">Transmembrane helix</keyword>
<dbReference type="AlphaFoldDB" id="A0A8C9RHE7"/>
<dbReference type="InterPro" id="IPR018097">
    <property type="entry name" value="EGF_Ca-bd_CS"/>
</dbReference>
<evidence type="ECO:0000256" key="13">
    <source>
        <dbReference type="ARBA" id="ARBA00046453"/>
    </source>
</evidence>
<keyword evidence="3" id="KW-0245">EGF-like domain</keyword>
<evidence type="ECO:0000256" key="14">
    <source>
        <dbReference type="SAM" id="Phobius"/>
    </source>
</evidence>
<proteinExistence type="predicted"/>
<evidence type="ECO:0000256" key="1">
    <source>
        <dbReference type="ARBA" id="ARBA00004479"/>
    </source>
</evidence>
<comment type="subunit">
    <text evidence="13">Interacts with ITGAL, ITGAM and ITGB2. Interacts with thrombin/F2; this interaction switches the specificity of thrombin from a procoagulant to an anticoagulant and antifibrinolytic protease. Interacts with ANGP1 and ANGP2; these interactions significantly inhibit the generation of activated PC and TAFIa/CPB2 by the thrombin/thrombomodulin complex. Interacts with PF4; this interaction enhances generation of activated protein C. Interacts with HMGB1; this interaction inhibits HMGB1 inflammatory activity.</text>
</comment>
<feature type="signal peptide" evidence="15">
    <location>
        <begin position="1"/>
        <end position="18"/>
    </location>
</feature>
<protein>
    <recommendedName>
        <fullName evidence="2">Thrombomodulin</fullName>
    </recommendedName>
</protein>
<evidence type="ECO:0000256" key="6">
    <source>
        <dbReference type="ARBA" id="ARBA00022734"/>
    </source>
</evidence>
<keyword evidence="8" id="KW-0654">Proteoglycan</keyword>
<dbReference type="SMART" id="SM00179">
    <property type="entry name" value="EGF_CA"/>
    <property type="match status" value="1"/>
</dbReference>
<dbReference type="InterPro" id="IPR015149">
    <property type="entry name" value="Tme5_EGF-like"/>
</dbReference>
<organism evidence="18 19">
    <name type="scientific">Scleropages formosus</name>
    <name type="common">Asian bonytongue</name>
    <name type="synonym">Osteoglossum formosum</name>
    <dbReference type="NCBI Taxonomy" id="113540"/>
    <lineage>
        <taxon>Eukaryota</taxon>
        <taxon>Metazoa</taxon>
        <taxon>Chordata</taxon>
        <taxon>Craniata</taxon>
        <taxon>Vertebrata</taxon>
        <taxon>Euteleostomi</taxon>
        <taxon>Actinopterygii</taxon>
        <taxon>Neopterygii</taxon>
        <taxon>Teleostei</taxon>
        <taxon>Osteoglossocephala</taxon>
        <taxon>Osteoglossomorpha</taxon>
        <taxon>Osteoglossiformes</taxon>
        <taxon>Osteoglossidae</taxon>
        <taxon>Scleropages</taxon>
    </lineage>
</organism>
<evidence type="ECO:0000256" key="8">
    <source>
        <dbReference type="ARBA" id="ARBA00022974"/>
    </source>
</evidence>
<evidence type="ECO:0000256" key="12">
    <source>
        <dbReference type="ARBA" id="ARBA00045242"/>
    </source>
</evidence>
<evidence type="ECO:0000256" key="9">
    <source>
        <dbReference type="ARBA" id="ARBA00022989"/>
    </source>
</evidence>
<dbReference type="InterPro" id="IPR051505">
    <property type="entry name" value="C-type_lectin_domain"/>
</dbReference>
<reference evidence="18" key="3">
    <citation type="submission" date="2025-09" db="UniProtKB">
        <authorList>
            <consortium name="Ensembl"/>
        </authorList>
    </citation>
    <scope>IDENTIFICATION</scope>
</reference>
<dbReference type="PROSITE" id="PS01187">
    <property type="entry name" value="EGF_CA"/>
    <property type="match status" value="1"/>
</dbReference>